<feature type="binding site" evidence="9 12">
    <location>
        <position position="245"/>
    </location>
    <ligand>
        <name>Mg(2+)</name>
        <dbReference type="ChEBI" id="CHEBI:18420"/>
    </ligand>
</feature>
<protein>
    <recommendedName>
        <fullName evidence="4 9">Enolase</fullName>
        <ecNumber evidence="3 9">4.2.1.11</ecNumber>
    </recommendedName>
    <alternativeName>
        <fullName evidence="9">2-phospho-D-glycerate hydro-lyase</fullName>
    </alternativeName>
    <alternativeName>
        <fullName evidence="9">2-phosphoglycerate dehydratase</fullName>
    </alternativeName>
</protein>
<dbReference type="InterPro" id="IPR020811">
    <property type="entry name" value="Enolase_N"/>
</dbReference>
<dbReference type="SFLD" id="SFLDG00178">
    <property type="entry name" value="enolase"/>
    <property type="match status" value="1"/>
</dbReference>
<evidence type="ECO:0000256" key="3">
    <source>
        <dbReference type="ARBA" id="ARBA00012058"/>
    </source>
</evidence>
<comment type="cofactor">
    <cofactor evidence="9">
        <name>Mg(2+)</name>
        <dbReference type="ChEBI" id="CHEBI:18420"/>
    </cofactor>
    <text evidence="9">Binds a second Mg(2+) ion via substrate during catalysis.</text>
</comment>
<name>A0A1F7UQT5_9BACT</name>
<dbReference type="EMBL" id="MGEJ01000015">
    <property type="protein sequence ID" value="OGL80058.1"/>
    <property type="molecule type" value="Genomic_DNA"/>
</dbReference>
<evidence type="ECO:0000256" key="12">
    <source>
        <dbReference type="PIRSR" id="PIRSR001400-3"/>
    </source>
</evidence>
<evidence type="ECO:0000256" key="4">
    <source>
        <dbReference type="ARBA" id="ARBA00017068"/>
    </source>
</evidence>
<dbReference type="InterPro" id="IPR020809">
    <property type="entry name" value="Enolase_CS"/>
</dbReference>
<feature type="binding site" evidence="11">
    <location>
        <position position="329"/>
    </location>
    <ligand>
        <name>substrate</name>
    </ligand>
</feature>
<evidence type="ECO:0000259" key="13">
    <source>
        <dbReference type="SMART" id="SM01192"/>
    </source>
</evidence>
<evidence type="ECO:0000256" key="1">
    <source>
        <dbReference type="ARBA" id="ARBA00005031"/>
    </source>
</evidence>
<dbReference type="STRING" id="1802401.A3B21_01380"/>
<evidence type="ECO:0000256" key="10">
    <source>
        <dbReference type="PIRSR" id="PIRSR001400-1"/>
    </source>
</evidence>
<comment type="subcellular location">
    <subcellularLocation>
        <location evidence="9">Cytoplasm</location>
    </subcellularLocation>
    <subcellularLocation>
        <location evidence="9">Secreted</location>
    </subcellularLocation>
    <subcellularLocation>
        <location evidence="9">Cell surface</location>
    </subcellularLocation>
    <text evidence="9">Fractions of enolase are present in both the cytoplasm and on the cell surface.</text>
</comment>
<evidence type="ECO:0000256" key="7">
    <source>
        <dbReference type="ARBA" id="ARBA00023152"/>
    </source>
</evidence>
<dbReference type="Pfam" id="PF00113">
    <property type="entry name" value="Enolase_C"/>
    <property type="match status" value="1"/>
</dbReference>
<keyword evidence="8 9" id="KW-0456">Lyase</keyword>
<dbReference type="SFLD" id="SFLDS00001">
    <property type="entry name" value="Enolase"/>
    <property type="match status" value="1"/>
</dbReference>
<dbReference type="HAMAP" id="MF_00318">
    <property type="entry name" value="Enolase"/>
    <property type="match status" value="1"/>
</dbReference>
<evidence type="ECO:0000313" key="16">
    <source>
        <dbReference type="Proteomes" id="UP000176897"/>
    </source>
</evidence>
<dbReference type="NCBIfam" id="TIGR01060">
    <property type="entry name" value="eno"/>
    <property type="match status" value="1"/>
</dbReference>
<dbReference type="Gene3D" id="3.30.390.10">
    <property type="entry name" value="Enolase-like, N-terminal domain"/>
    <property type="match status" value="1"/>
</dbReference>
<keyword evidence="7 9" id="KW-0324">Glycolysis</keyword>
<feature type="active site" description="Proton donor" evidence="9 10">
    <location>
        <position position="208"/>
    </location>
</feature>
<feature type="binding site" evidence="9">
    <location>
        <position position="405"/>
    </location>
    <ligand>
        <name>(2R)-2-phosphoglycerate</name>
        <dbReference type="ChEBI" id="CHEBI:58289"/>
    </ligand>
</feature>
<feature type="binding site" evidence="11">
    <location>
        <position position="158"/>
    </location>
    <ligand>
        <name>substrate</name>
    </ligand>
</feature>
<dbReference type="GO" id="GO:0000015">
    <property type="term" value="C:phosphopyruvate hydratase complex"/>
    <property type="evidence" value="ECO:0007669"/>
    <property type="project" value="InterPro"/>
</dbReference>
<dbReference type="InterPro" id="IPR036849">
    <property type="entry name" value="Enolase-like_C_sf"/>
</dbReference>
<dbReference type="PROSITE" id="PS00164">
    <property type="entry name" value="ENOLASE"/>
    <property type="match status" value="1"/>
</dbReference>
<keyword evidence="9 12" id="KW-0479">Metal-binding</keyword>
<comment type="pathway">
    <text evidence="1 9">Carbohydrate degradation; glycolysis; pyruvate from D-glyceraldehyde 3-phosphate: step 4/5.</text>
</comment>
<feature type="domain" description="Enolase C-terminal TIM barrel" evidence="13">
    <location>
        <begin position="142"/>
        <end position="431"/>
    </location>
</feature>
<evidence type="ECO:0000259" key="14">
    <source>
        <dbReference type="SMART" id="SM01193"/>
    </source>
</evidence>
<accession>A0A1F7UQT5</accession>
<keyword evidence="15" id="KW-0670">Pyruvate</keyword>
<feature type="binding site" evidence="9">
    <location>
        <position position="384"/>
    </location>
    <ligand>
        <name>(2R)-2-phosphoglycerate</name>
        <dbReference type="ChEBI" id="CHEBI:58289"/>
    </ligand>
</feature>
<proteinExistence type="inferred from homology"/>
<feature type="binding site" evidence="9 12">
    <location>
        <position position="329"/>
    </location>
    <ligand>
        <name>Mg(2+)</name>
        <dbReference type="ChEBI" id="CHEBI:18420"/>
    </ligand>
</feature>
<sequence>MRIKTIQAQEILDSRGEPTLKVWVTLQNGAMGEASVPSGASTGVHEAWELRDGGKRYNGKGVLKAVKNVNVYIAKLLYGYSVADQRKIDMAMIKLDGTSNKHKLGANAIVGVSLACAHAGAYSAGVPLYKWLRRSYGLRVKSYVLPTPLMNVFNGGKHADTNLDVQEYLIVPHGFRTVREKIRVGSEIFHALAKVLKRAGKDTDVGNEGGYAPRVSNNEDPLKYIMKAIREAKYKPGTQVSLGVDMAASEFYDPKTKKYVFTIPKKNALSTEMMIKLYEYMMHTYPMLSIEDPFAEDDWDSWVELMRRYTEAQLPLQRKLSFPPLIIGDDLYATNVERLKKGIELGATNAILIKPNQIGTLSETMDTILLAQKHMMKIVISHRSGETLDTTIADLAVSVNAEYIKTGAPSRGERISKYNRLMEIERELKEA</sequence>
<comment type="similarity">
    <text evidence="2 9">Belongs to the enolase family.</text>
</comment>
<feature type="binding site" evidence="11">
    <location>
        <position position="167"/>
    </location>
    <ligand>
        <name>substrate</name>
    </ligand>
</feature>
<evidence type="ECO:0000256" key="6">
    <source>
        <dbReference type="ARBA" id="ARBA00022842"/>
    </source>
</evidence>
<evidence type="ECO:0000256" key="2">
    <source>
        <dbReference type="ARBA" id="ARBA00009604"/>
    </source>
</evidence>
<feature type="binding site" evidence="11">
    <location>
        <position position="405"/>
    </location>
    <ligand>
        <name>substrate</name>
    </ligand>
</feature>
<dbReference type="PANTHER" id="PTHR11902">
    <property type="entry name" value="ENOLASE"/>
    <property type="match status" value="1"/>
</dbReference>
<dbReference type="SMART" id="SM01192">
    <property type="entry name" value="Enolase_C"/>
    <property type="match status" value="1"/>
</dbReference>
<dbReference type="GO" id="GO:0005576">
    <property type="term" value="C:extracellular region"/>
    <property type="evidence" value="ECO:0007669"/>
    <property type="project" value="UniProtKB-SubCell"/>
</dbReference>
<comment type="catalytic activity">
    <reaction evidence="9">
        <text>(2R)-2-phosphoglycerate = phosphoenolpyruvate + H2O</text>
        <dbReference type="Rhea" id="RHEA:10164"/>
        <dbReference type="ChEBI" id="CHEBI:15377"/>
        <dbReference type="ChEBI" id="CHEBI:58289"/>
        <dbReference type="ChEBI" id="CHEBI:58702"/>
        <dbReference type="EC" id="4.2.1.11"/>
    </reaction>
</comment>
<dbReference type="EC" id="4.2.1.11" evidence="3 9"/>
<comment type="caution">
    <text evidence="15">The sequence shown here is derived from an EMBL/GenBank/DDBJ whole genome shotgun (WGS) entry which is preliminary data.</text>
</comment>
<feature type="binding site" evidence="11">
    <location>
        <position position="291"/>
    </location>
    <ligand>
        <name>substrate</name>
    </ligand>
</feature>
<dbReference type="PRINTS" id="PR00148">
    <property type="entry name" value="ENOLASE"/>
</dbReference>
<dbReference type="UniPathway" id="UPA00109">
    <property type="reaction ID" value="UER00187"/>
</dbReference>
<dbReference type="GO" id="GO:0006096">
    <property type="term" value="P:glycolytic process"/>
    <property type="evidence" value="ECO:0007669"/>
    <property type="project" value="UniProtKB-UniRule"/>
</dbReference>
<dbReference type="GO" id="GO:0000287">
    <property type="term" value="F:magnesium ion binding"/>
    <property type="evidence" value="ECO:0007669"/>
    <property type="project" value="UniProtKB-UniRule"/>
</dbReference>
<dbReference type="Pfam" id="PF03952">
    <property type="entry name" value="Enolase_N"/>
    <property type="match status" value="1"/>
</dbReference>
<dbReference type="SMART" id="SM01193">
    <property type="entry name" value="Enolase_N"/>
    <property type="match status" value="1"/>
</dbReference>
<organism evidence="15 16">
    <name type="scientific">Candidatus Uhrbacteria bacterium RIFCSPLOWO2_01_FULL_47_24</name>
    <dbReference type="NCBI Taxonomy" id="1802401"/>
    <lineage>
        <taxon>Bacteria</taxon>
        <taxon>Candidatus Uhriibacteriota</taxon>
    </lineage>
</organism>
<dbReference type="InterPro" id="IPR020810">
    <property type="entry name" value="Enolase_C"/>
</dbReference>
<feature type="binding site" evidence="11">
    <location>
        <begin position="381"/>
        <end position="384"/>
    </location>
    <ligand>
        <name>substrate</name>
    </ligand>
</feature>
<feature type="domain" description="Enolase N-terminal" evidence="14">
    <location>
        <begin position="3"/>
        <end position="132"/>
    </location>
</feature>
<keyword evidence="9" id="KW-0963">Cytoplasm</keyword>
<comment type="cofactor">
    <cofactor evidence="12">
        <name>Mg(2+)</name>
        <dbReference type="ChEBI" id="CHEBI:18420"/>
    </cofactor>
    <text evidence="12">Mg(2+) is required for catalysis and for stabilizing the dimer.</text>
</comment>
<comment type="function">
    <text evidence="9">Catalyzes the reversible conversion of 2-phosphoglycerate (2-PG) into phosphoenolpyruvate (PEP). It is essential for the degradation of carbohydrates via glycolysis.</text>
</comment>
<feature type="binding site" evidence="9">
    <location>
        <position position="166"/>
    </location>
    <ligand>
        <name>(2R)-2-phosphoglycerate</name>
        <dbReference type="ChEBI" id="CHEBI:58289"/>
    </ligand>
</feature>
<dbReference type="Proteomes" id="UP000176897">
    <property type="component" value="Unassembled WGS sequence"/>
</dbReference>
<feature type="binding site" evidence="9">
    <location>
        <position position="383"/>
    </location>
    <ligand>
        <name>(2R)-2-phosphoglycerate</name>
        <dbReference type="ChEBI" id="CHEBI:58289"/>
    </ligand>
</feature>
<dbReference type="SUPFAM" id="SSF51604">
    <property type="entry name" value="Enolase C-terminal domain-like"/>
    <property type="match status" value="1"/>
</dbReference>
<dbReference type="AlphaFoldDB" id="A0A1F7UQT5"/>
<dbReference type="SUPFAM" id="SSF54826">
    <property type="entry name" value="Enolase N-terminal domain-like"/>
    <property type="match status" value="1"/>
</dbReference>
<dbReference type="InterPro" id="IPR000941">
    <property type="entry name" value="Enolase"/>
</dbReference>
<dbReference type="PIRSF" id="PIRSF001400">
    <property type="entry name" value="Enolase"/>
    <property type="match status" value="1"/>
</dbReference>
<feature type="binding site" evidence="9">
    <location>
        <position position="354"/>
    </location>
    <ligand>
        <name>(2R)-2-phosphoglycerate</name>
        <dbReference type="ChEBI" id="CHEBI:58289"/>
    </ligand>
</feature>
<dbReference type="InterPro" id="IPR029017">
    <property type="entry name" value="Enolase-like_N"/>
</dbReference>
<evidence type="ECO:0000313" key="15">
    <source>
        <dbReference type="EMBL" id="OGL80058.1"/>
    </source>
</evidence>
<feature type="binding site" evidence="9 12">
    <location>
        <position position="291"/>
    </location>
    <ligand>
        <name>Mg(2+)</name>
        <dbReference type="ChEBI" id="CHEBI:18420"/>
    </ligand>
</feature>
<evidence type="ECO:0000256" key="5">
    <source>
        <dbReference type="ARBA" id="ARBA00022525"/>
    </source>
</evidence>
<keyword evidence="5 9" id="KW-0964">Secreted</keyword>
<dbReference type="PANTHER" id="PTHR11902:SF1">
    <property type="entry name" value="ENOLASE"/>
    <property type="match status" value="1"/>
</dbReference>
<dbReference type="GO" id="GO:0004634">
    <property type="term" value="F:phosphopyruvate hydratase activity"/>
    <property type="evidence" value="ECO:0007669"/>
    <property type="project" value="UniProtKB-UniRule"/>
</dbReference>
<dbReference type="GO" id="GO:0009986">
    <property type="term" value="C:cell surface"/>
    <property type="evidence" value="ECO:0007669"/>
    <property type="project" value="UniProtKB-SubCell"/>
</dbReference>
<dbReference type="SFLD" id="SFLDF00002">
    <property type="entry name" value="enolase"/>
    <property type="match status" value="1"/>
</dbReference>
<gene>
    <name evidence="9" type="primary">eno</name>
    <name evidence="15" type="ORF">A3B21_01380</name>
</gene>
<dbReference type="Gene3D" id="3.20.20.120">
    <property type="entry name" value="Enolase-like C-terminal domain"/>
    <property type="match status" value="1"/>
</dbReference>
<evidence type="ECO:0000256" key="8">
    <source>
        <dbReference type="ARBA" id="ARBA00023239"/>
    </source>
</evidence>
<evidence type="ECO:0000256" key="9">
    <source>
        <dbReference type="HAMAP-Rule" id="MF_00318"/>
    </source>
</evidence>
<feature type="active site" description="Proton acceptor" evidence="9 10">
    <location>
        <position position="354"/>
    </location>
</feature>
<dbReference type="CDD" id="cd03313">
    <property type="entry name" value="enolase"/>
    <property type="match status" value="1"/>
</dbReference>
<evidence type="ECO:0000256" key="11">
    <source>
        <dbReference type="PIRSR" id="PIRSR001400-2"/>
    </source>
</evidence>
<reference evidence="15 16" key="1">
    <citation type="journal article" date="2016" name="Nat. Commun.">
        <title>Thousands of microbial genomes shed light on interconnected biogeochemical processes in an aquifer system.</title>
        <authorList>
            <person name="Anantharaman K."/>
            <person name="Brown C.T."/>
            <person name="Hug L.A."/>
            <person name="Sharon I."/>
            <person name="Castelle C.J."/>
            <person name="Probst A.J."/>
            <person name="Thomas B.C."/>
            <person name="Singh A."/>
            <person name="Wilkins M.J."/>
            <person name="Karaoz U."/>
            <person name="Brodie E.L."/>
            <person name="Williams K.H."/>
            <person name="Hubbard S.S."/>
            <person name="Banfield J.F."/>
        </authorList>
    </citation>
    <scope>NUCLEOTIDE SEQUENCE [LARGE SCALE GENOMIC DNA]</scope>
</reference>
<keyword evidence="6 9" id="KW-0460">Magnesium</keyword>